<proteinExistence type="predicted"/>
<keyword evidence="2" id="KW-1185">Reference proteome</keyword>
<protein>
    <submittedName>
        <fullName evidence="1">Uncharacterized protein</fullName>
    </submittedName>
</protein>
<evidence type="ECO:0000313" key="2">
    <source>
        <dbReference type="Proteomes" id="UP001054945"/>
    </source>
</evidence>
<evidence type="ECO:0000313" key="1">
    <source>
        <dbReference type="EMBL" id="GIX99729.1"/>
    </source>
</evidence>
<name>A0AAV4PRI9_CAEEX</name>
<organism evidence="1 2">
    <name type="scientific">Caerostris extrusa</name>
    <name type="common">Bark spider</name>
    <name type="synonym">Caerostris bankana</name>
    <dbReference type="NCBI Taxonomy" id="172846"/>
    <lineage>
        <taxon>Eukaryota</taxon>
        <taxon>Metazoa</taxon>
        <taxon>Ecdysozoa</taxon>
        <taxon>Arthropoda</taxon>
        <taxon>Chelicerata</taxon>
        <taxon>Arachnida</taxon>
        <taxon>Araneae</taxon>
        <taxon>Araneomorphae</taxon>
        <taxon>Entelegynae</taxon>
        <taxon>Araneoidea</taxon>
        <taxon>Araneidae</taxon>
        <taxon>Caerostris</taxon>
    </lineage>
</organism>
<sequence>MQTTVKVYVWQMFSYESRPEMGPWAVVPCILRTTTSLLTTFSNISIRNKRPIYHVLLVQLLRDRNFITQLHKVAPRHNEFAPSIHIGPRLRNPLLLQLISFEGVAAEGKKRKVSASRITLKCVSENIIFFHLRDS</sequence>
<dbReference type="Proteomes" id="UP001054945">
    <property type="component" value="Unassembled WGS sequence"/>
</dbReference>
<dbReference type="EMBL" id="BPLR01005086">
    <property type="protein sequence ID" value="GIX99729.1"/>
    <property type="molecule type" value="Genomic_DNA"/>
</dbReference>
<accession>A0AAV4PRI9</accession>
<dbReference type="AlphaFoldDB" id="A0AAV4PRI9"/>
<reference evidence="1 2" key="1">
    <citation type="submission" date="2021-06" db="EMBL/GenBank/DDBJ databases">
        <title>Caerostris extrusa draft genome.</title>
        <authorList>
            <person name="Kono N."/>
            <person name="Arakawa K."/>
        </authorList>
    </citation>
    <scope>NUCLEOTIDE SEQUENCE [LARGE SCALE GENOMIC DNA]</scope>
</reference>
<gene>
    <name evidence="1" type="ORF">CEXT_591751</name>
</gene>
<comment type="caution">
    <text evidence="1">The sequence shown here is derived from an EMBL/GenBank/DDBJ whole genome shotgun (WGS) entry which is preliminary data.</text>
</comment>